<protein>
    <submittedName>
        <fullName evidence="1">Uncharacterized protein</fullName>
    </submittedName>
</protein>
<dbReference type="AlphaFoldDB" id="A0A809SF82"/>
<dbReference type="EMBL" id="AP022325">
    <property type="protein sequence ID" value="BBU47998.1"/>
    <property type="molecule type" value="Genomic_DNA"/>
</dbReference>
<sequence length="148" mass="18232">MFGFDKSLEIYSLFLEDFKKFQKNLLDKNEFDEFYKDKINQENKEEILNLNYMNIMEFFTQQEKELLKNKILIDYKIEYTSVFKLNDIADYREIFVVPTIQFKFLNSEFYQRQYDYDIKFVEYDIQNNLLTCPYDLKLSSQIINKEDL</sequence>
<proteinExistence type="predicted"/>
<evidence type="ECO:0000313" key="2">
    <source>
        <dbReference type="Proteomes" id="UP000464317"/>
    </source>
</evidence>
<dbReference type="KEGG" id="mfel:JPM2_6910"/>
<dbReference type="Proteomes" id="UP000464317">
    <property type="component" value="Chromosome"/>
</dbReference>
<name>A0A809SF82_9BACT</name>
<gene>
    <name evidence="1" type="ORF">JPM2_6910</name>
</gene>
<accession>A0A809SF82</accession>
<organism evidence="1 2">
    <name type="scientific">Mycoplasmopsis felis</name>
    <dbReference type="NCBI Taxonomy" id="33923"/>
    <lineage>
        <taxon>Bacteria</taxon>
        <taxon>Bacillati</taxon>
        <taxon>Mycoplasmatota</taxon>
        <taxon>Mycoplasmoidales</taxon>
        <taxon>Metamycoplasmataceae</taxon>
        <taxon>Mycoplasmopsis</taxon>
    </lineage>
</organism>
<evidence type="ECO:0000313" key="1">
    <source>
        <dbReference type="EMBL" id="BBU47998.1"/>
    </source>
</evidence>
<reference evidence="1 2" key="1">
    <citation type="submission" date="2020-01" db="EMBL/GenBank/DDBJ databases">
        <title>Complete genome sequence of Mycoplasma felis strain Myco-2.</title>
        <authorList>
            <person name="Kinoshita Y."/>
            <person name="Niwa H."/>
            <person name="Uchida-Fujii E."/>
            <person name="Nukada T."/>
        </authorList>
    </citation>
    <scope>NUCLEOTIDE SEQUENCE [LARGE SCALE GENOMIC DNA]</scope>
    <source>
        <strain evidence="1 2">Myco-2</strain>
    </source>
</reference>
<keyword evidence="2" id="KW-1185">Reference proteome</keyword>